<dbReference type="Proteomes" id="UP000195338">
    <property type="component" value="Unassembled WGS sequence"/>
</dbReference>
<organism evidence="2 3">
    <name type="scientific">Citrobacter europaeus</name>
    <dbReference type="NCBI Taxonomy" id="1914243"/>
    <lineage>
        <taxon>Bacteria</taxon>
        <taxon>Pseudomonadati</taxon>
        <taxon>Pseudomonadota</taxon>
        <taxon>Gammaproteobacteria</taxon>
        <taxon>Enterobacterales</taxon>
        <taxon>Enterobacteriaceae</taxon>
        <taxon>Citrobacter</taxon>
    </lineage>
</organism>
<dbReference type="NCBIfam" id="NF033224">
    <property type="entry name" value="PmrR"/>
    <property type="match status" value="1"/>
</dbReference>
<keyword evidence="3" id="KW-1185">Reference proteome</keyword>
<evidence type="ECO:0008006" key="4">
    <source>
        <dbReference type="Google" id="ProtNLM"/>
    </source>
</evidence>
<protein>
    <recommendedName>
        <fullName evidence="4">LpxT activity modulator PmrR</fullName>
    </recommendedName>
</protein>
<evidence type="ECO:0000313" key="2">
    <source>
        <dbReference type="EMBL" id="SCA75311.1"/>
    </source>
</evidence>
<keyword evidence="1" id="KW-1133">Transmembrane helix</keyword>
<reference evidence="2 3" key="1">
    <citation type="submission" date="2016-04" db="EMBL/GenBank/DDBJ databases">
        <authorList>
            <person name="Mornico D."/>
        </authorList>
    </citation>
    <scope>NUCLEOTIDE SEQUENCE [LARGE SCALE GENOMIC DNA]</scope>
    <source>
        <strain evidence="2 3">A121</strain>
    </source>
</reference>
<dbReference type="InterPro" id="IPR049795">
    <property type="entry name" value="PmrR"/>
</dbReference>
<evidence type="ECO:0000256" key="1">
    <source>
        <dbReference type="SAM" id="Phobius"/>
    </source>
</evidence>
<name>A0ABY0JYX2_9ENTR</name>
<proteinExistence type="predicted"/>
<keyword evidence="1" id="KW-0472">Membrane</keyword>
<keyword evidence="1" id="KW-0812">Transmembrane</keyword>
<dbReference type="EMBL" id="FLUX01000052">
    <property type="protein sequence ID" value="SCA75311.1"/>
    <property type="molecule type" value="Genomic_DNA"/>
</dbReference>
<sequence length="43" mass="4825">MSGKLSSIVSEESVMKTRIYESLTTVCSLLIVSSFLYVWVSSY</sequence>
<comment type="caution">
    <text evidence="2">The sequence shown here is derived from an EMBL/GenBank/DDBJ whole genome shotgun (WGS) entry which is preliminary data.</text>
</comment>
<gene>
    <name evidence="2" type="ORF">BN4901_4927</name>
</gene>
<evidence type="ECO:0000313" key="3">
    <source>
        <dbReference type="Proteomes" id="UP000195338"/>
    </source>
</evidence>
<feature type="transmembrane region" description="Helical" evidence="1">
    <location>
        <begin position="20"/>
        <end position="40"/>
    </location>
</feature>
<accession>A0ABY0JYX2</accession>